<keyword evidence="5 7" id="KW-0472">Membrane</keyword>
<evidence type="ECO:0000256" key="1">
    <source>
        <dbReference type="ARBA" id="ARBA00004141"/>
    </source>
</evidence>
<feature type="region of interest" description="Disordered" evidence="6">
    <location>
        <begin position="176"/>
        <end position="195"/>
    </location>
</feature>
<dbReference type="GO" id="GO:0016020">
    <property type="term" value="C:membrane"/>
    <property type="evidence" value="ECO:0007669"/>
    <property type="project" value="UniProtKB-SubCell"/>
</dbReference>
<dbReference type="PANTHER" id="PTHR42718">
    <property type="entry name" value="MAJOR FACILITATOR SUPERFAMILY MULTIDRUG TRANSPORTER MFSC"/>
    <property type="match status" value="1"/>
</dbReference>
<evidence type="ECO:0000256" key="6">
    <source>
        <dbReference type="SAM" id="MobiDB-lite"/>
    </source>
</evidence>
<dbReference type="AlphaFoldDB" id="D2JYA0"/>
<evidence type="ECO:0000256" key="4">
    <source>
        <dbReference type="ARBA" id="ARBA00022989"/>
    </source>
</evidence>
<reference evidence="8" key="1">
    <citation type="submission" date="2009-09" db="EMBL/GenBank/DDBJ databases">
        <authorList>
            <person name="Lee C.S."/>
            <person name="Joh J.H."/>
            <person name="Kong W.S."/>
            <person name="Kim K.Y."/>
            <person name="Kim N.K."/>
            <person name="Park H.R."/>
            <person name="Son E.S."/>
            <person name="Kim Y.S."/>
            <person name="Kim S.R."/>
        </authorList>
    </citation>
    <scope>NUCLEOTIDE SEQUENCE</scope>
</reference>
<dbReference type="PANTHER" id="PTHR42718:SF9">
    <property type="entry name" value="MAJOR FACILITATOR SUPERFAMILY MULTIDRUG TRANSPORTER MFSC"/>
    <property type="match status" value="1"/>
</dbReference>
<evidence type="ECO:0000256" key="7">
    <source>
        <dbReference type="SAM" id="Phobius"/>
    </source>
</evidence>
<sequence>MFVSGVICNFIVAKTVARISFVWFMVIGTALTSVASLLFAFIDADVTYWAFGFPAACLSVVGADFVFATGTLFAAKVALPHEQSLAGALFQTMTQLGTSFGLTVSTIVFDRVIVQRSAALGVTVDSTGVGAPRPAQLDSYYAAEWSNFAFGALAALVSIIVFRNVGIVGHEDDTVSEKTARNSEEVKEEKRIETA</sequence>
<dbReference type="InterPro" id="IPR036259">
    <property type="entry name" value="MFS_trans_sf"/>
</dbReference>
<protein>
    <submittedName>
        <fullName evidence="8">Putative efflux transporter</fullName>
    </submittedName>
</protein>
<name>D2JYA0_FLAVE</name>
<dbReference type="Gene3D" id="1.20.1250.20">
    <property type="entry name" value="MFS general substrate transporter like domains"/>
    <property type="match status" value="1"/>
</dbReference>
<keyword evidence="3 7" id="KW-0812">Transmembrane</keyword>
<organism evidence="8">
    <name type="scientific">Flammulina velutipes</name>
    <name type="common">Agaricus velutipes</name>
    <dbReference type="NCBI Taxonomy" id="38945"/>
    <lineage>
        <taxon>Eukaryota</taxon>
        <taxon>Fungi</taxon>
        <taxon>Dikarya</taxon>
        <taxon>Basidiomycota</taxon>
        <taxon>Agaricomycotina</taxon>
        <taxon>Agaricomycetes</taxon>
        <taxon>Agaricomycetidae</taxon>
        <taxon>Agaricales</taxon>
        <taxon>Marasmiineae</taxon>
        <taxon>Physalacriaceae</taxon>
        <taxon>Flammulina</taxon>
    </lineage>
</organism>
<evidence type="ECO:0000256" key="2">
    <source>
        <dbReference type="ARBA" id="ARBA00022448"/>
    </source>
</evidence>
<dbReference type="SUPFAM" id="SSF103473">
    <property type="entry name" value="MFS general substrate transporter"/>
    <property type="match status" value="1"/>
</dbReference>
<evidence type="ECO:0000256" key="5">
    <source>
        <dbReference type="ARBA" id="ARBA00023136"/>
    </source>
</evidence>
<dbReference type="EMBL" id="GU136441">
    <property type="protein sequence ID" value="ACZ59476.1"/>
    <property type="molecule type" value="mRNA"/>
</dbReference>
<evidence type="ECO:0000313" key="8">
    <source>
        <dbReference type="EMBL" id="ACZ59476.1"/>
    </source>
</evidence>
<proteinExistence type="evidence at transcript level"/>
<feature type="transmembrane region" description="Helical" evidence="7">
    <location>
        <begin position="48"/>
        <end position="75"/>
    </location>
</feature>
<accession>D2JYA0</accession>
<evidence type="ECO:0000256" key="3">
    <source>
        <dbReference type="ARBA" id="ARBA00022692"/>
    </source>
</evidence>
<keyword evidence="2" id="KW-0813">Transport</keyword>
<comment type="subcellular location">
    <subcellularLocation>
        <location evidence="1">Membrane</location>
        <topology evidence="1">Multi-pass membrane protein</topology>
    </subcellularLocation>
</comment>
<feature type="transmembrane region" description="Helical" evidence="7">
    <location>
        <begin position="21"/>
        <end position="42"/>
    </location>
</feature>
<keyword evidence="4 7" id="KW-1133">Transmembrane helix</keyword>